<sequence>MILYARLAPGPGWRPLRAILYYAHRVGVATALGRVLADGIASALSARHPASSEVKDDPILEQLRRDGCAVLPPLLMDEHIEEMLAFLAERDPVGEAALADYRLTDVVNCPQVMELANHPRLLALAGSYLGCAPTISTIGIRWSRPSGQTATVQSFHRDPDDWKMVKFFAYLTDVAEGTGPHVFIAGSHRERPPLFARRYSDQDIADKYGEEAFITIEGRRGTMFMADTSGVHKGAAARKGPRLMLEVGYTLLPIYAFDYHPVTLTRQVLDLDPYVNRLIVRPCDAAHEHRSSRLSPSDNHRRVINGSSGEESGGQMGE</sequence>
<dbReference type="Gene3D" id="2.60.120.620">
    <property type="entry name" value="q2cbj1_9rhob like domain"/>
    <property type="match status" value="1"/>
</dbReference>
<gene>
    <name evidence="2" type="ORF">RSO01_73870</name>
</gene>
<evidence type="ECO:0000256" key="1">
    <source>
        <dbReference type="SAM" id="MobiDB-lite"/>
    </source>
</evidence>
<feature type="region of interest" description="Disordered" evidence="1">
    <location>
        <begin position="287"/>
        <end position="318"/>
    </location>
</feature>
<proteinExistence type="predicted"/>
<keyword evidence="3" id="KW-1185">Reference proteome</keyword>
<dbReference type="AlphaFoldDB" id="A0A512NMP8"/>
<dbReference type="SUPFAM" id="SSF51197">
    <property type="entry name" value="Clavaminate synthase-like"/>
    <property type="match status" value="1"/>
</dbReference>
<accession>A0A512NMP8</accession>
<organism evidence="2 3">
    <name type="scientific">Reyranella soli</name>
    <dbReference type="NCBI Taxonomy" id="1230389"/>
    <lineage>
        <taxon>Bacteria</taxon>
        <taxon>Pseudomonadati</taxon>
        <taxon>Pseudomonadota</taxon>
        <taxon>Alphaproteobacteria</taxon>
        <taxon>Hyphomicrobiales</taxon>
        <taxon>Reyranellaceae</taxon>
        <taxon>Reyranella</taxon>
    </lineage>
</organism>
<name>A0A512NMP8_9HYPH</name>
<dbReference type="GO" id="GO:0016706">
    <property type="term" value="F:2-oxoglutarate-dependent dioxygenase activity"/>
    <property type="evidence" value="ECO:0007669"/>
    <property type="project" value="UniProtKB-ARBA"/>
</dbReference>
<evidence type="ECO:0000313" key="2">
    <source>
        <dbReference type="EMBL" id="GEP60221.1"/>
    </source>
</evidence>
<evidence type="ECO:0008006" key="4">
    <source>
        <dbReference type="Google" id="ProtNLM"/>
    </source>
</evidence>
<dbReference type="InterPro" id="IPR008775">
    <property type="entry name" value="Phytyl_CoA_dOase-like"/>
</dbReference>
<comment type="caution">
    <text evidence="2">The sequence shown here is derived from an EMBL/GenBank/DDBJ whole genome shotgun (WGS) entry which is preliminary data.</text>
</comment>
<reference evidence="2 3" key="1">
    <citation type="submission" date="2019-07" db="EMBL/GenBank/DDBJ databases">
        <title>Whole genome shotgun sequence of Reyranella soli NBRC 108950.</title>
        <authorList>
            <person name="Hosoyama A."/>
            <person name="Uohara A."/>
            <person name="Ohji S."/>
            <person name="Ichikawa N."/>
        </authorList>
    </citation>
    <scope>NUCLEOTIDE SEQUENCE [LARGE SCALE GENOMIC DNA]</scope>
    <source>
        <strain evidence="2 3">NBRC 108950</strain>
    </source>
</reference>
<dbReference type="Pfam" id="PF05721">
    <property type="entry name" value="PhyH"/>
    <property type="match status" value="1"/>
</dbReference>
<dbReference type="Proteomes" id="UP000321058">
    <property type="component" value="Unassembled WGS sequence"/>
</dbReference>
<evidence type="ECO:0000313" key="3">
    <source>
        <dbReference type="Proteomes" id="UP000321058"/>
    </source>
</evidence>
<dbReference type="EMBL" id="BKAJ01000154">
    <property type="protein sequence ID" value="GEP60221.1"/>
    <property type="molecule type" value="Genomic_DNA"/>
</dbReference>
<dbReference type="OrthoDB" id="324927at2"/>
<protein>
    <recommendedName>
        <fullName evidence="4">Phytanoyl-CoA dioxygenase</fullName>
    </recommendedName>
</protein>